<dbReference type="Proteomes" id="UP000317291">
    <property type="component" value="Unassembled WGS sequence"/>
</dbReference>
<feature type="domain" description="Tryptophan synthase beta chain-like PALP" evidence="4">
    <location>
        <begin position="32"/>
        <end position="311"/>
    </location>
</feature>
<dbReference type="Pfam" id="PF00291">
    <property type="entry name" value="PALP"/>
    <property type="match status" value="1"/>
</dbReference>
<dbReference type="GO" id="GO:0009097">
    <property type="term" value="P:isoleucine biosynthetic process"/>
    <property type="evidence" value="ECO:0007669"/>
    <property type="project" value="TreeGrafter"/>
</dbReference>
<comment type="caution">
    <text evidence="5">The sequence shown here is derived from an EMBL/GenBank/DDBJ whole genome shotgun (WGS) entry which is preliminary data.</text>
</comment>
<dbReference type="GO" id="GO:0006567">
    <property type="term" value="P:L-threonine catabolic process"/>
    <property type="evidence" value="ECO:0007669"/>
    <property type="project" value="TreeGrafter"/>
</dbReference>
<name>A0A5C5RFR7_9ACTN</name>
<evidence type="ECO:0000313" key="6">
    <source>
        <dbReference type="Proteomes" id="UP000317291"/>
    </source>
</evidence>
<dbReference type="OrthoDB" id="4408011at2"/>
<keyword evidence="3" id="KW-0456">Lyase</keyword>
<accession>A0A5C5RFR7</accession>
<dbReference type="EMBL" id="VIGW01000001">
    <property type="protein sequence ID" value="TWS21512.1"/>
    <property type="molecule type" value="Genomic_DNA"/>
</dbReference>
<evidence type="ECO:0000256" key="3">
    <source>
        <dbReference type="ARBA" id="ARBA00023239"/>
    </source>
</evidence>
<evidence type="ECO:0000256" key="2">
    <source>
        <dbReference type="ARBA" id="ARBA00022898"/>
    </source>
</evidence>
<organism evidence="5 6">
    <name type="scientific">Tsukamurella asaccharolytica</name>
    <dbReference type="NCBI Taxonomy" id="2592067"/>
    <lineage>
        <taxon>Bacteria</taxon>
        <taxon>Bacillati</taxon>
        <taxon>Actinomycetota</taxon>
        <taxon>Actinomycetes</taxon>
        <taxon>Mycobacteriales</taxon>
        <taxon>Tsukamurellaceae</taxon>
        <taxon>Tsukamurella</taxon>
    </lineage>
</organism>
<gene>
    <name evidence="5" type="ORF">FK529_02685</name>
</gene>
<dbReference type="GO" id="GO:0006565">
    <property type="term" value="P:L-serine catabolic process"/>
    <property type="evidence" value="ECO:0007669"/>
    <property type="project" value="TreeGrafter"/>
</dbReference>
<dbReference type="PANTHER" id="PTHR48078">
    <property type="entry name" value="THREONINE DEHYDRATASE, MITOCHONDRIAL-RELATED"/>
    <property type="match status" value="1"/>
</dbReference>
<evidence type="ECO:0000313" key="5">
    <source>
        <dbReference type="EMBL" id="TWS21512.1"/>
    </source>
</evidence>
<dbReference type="Gene3D" id="3.40.50.1100">
    <property type="match status" value="2"/>
</dbReference>
<dbReference type="GO" id="GO:0003941">
    <property type="term" value="F:L-serine ammonia-lyase activity"/>
    <property type="evidence" value="ECO:0007669"/>
    <property type="project" value="TreeGrafter"/>
</dbReference>
<evidence type="ECO:0000256" key="1">
    <source>
        <dbReference type="ARBA" id="ARBA00001933"/>
    </source>
</evidence>
<dbReference type="SUPFAM" id="SSF53686">
    <property type="entry name" value="Tryptophan synthase beta subunit-like PLP-dependent enzymes"/>
    <property type="match status" value="1"/>
</dbReference>
<evidence type="ECO:0000259" key="4">
    <source>
        <dbReference type="Pfam" id="PF00291"/>
    </source>
</evidence>
<protein>
    <submittedName>
        <fullName evidence="5">Pyridoxal-phosphate dependent enzyme</fullName>
    </submittedName>
</protein>
<dbReference type="InterPro" id="IPR001926">
    <property type="entry name" value="TrpB-like_PALP"/>
</dbReference>
<sequence>MPIEPANAELPAGLDLSVAHTDEAIRHIPQEFRNSPQYEERLLNRDLGQRVTVKIETMNPLRSFKGRGVSFALRDLTAGDHVVCASSGNFGQAVAYAAESSRARATVFAPRGLNPVKLARIRAFGGEVVEVDGGLSSARRRAREALERDGARLIVDGVDPAIAEGAGTIAMELDRSGPFDAVIVPVGDGSLISGIAVWMRAHSPETKVIGINPAGAPAMYRSRLQGEPVEVPLGTTFAEGIAIPKPHKAALARILRLVDDIVLVTDDEIRGAMNLVAERLAQNVEPAGAAGIAAIASGRVRGERLATIITGANRHVHIGTTAGVR</sequence>
<reference evidence="5 6" key="1">
    <citation type="submission" date="2019-06" db="EMBL/GenBank/DDBJ databases">
        <title>Tsukamurella conjunctivitidis sp. nov., Tsukamurella assacharolytica sp. nov. and Tsukamurella sputae sp. nov. isolated from patients with conjunctivitis, bacteraemia (lymphoma) and respiratory infection (sputum) in Hong Kong.</title>
        <authorList>
            <person name="Teng J.L.L."/>
            <person name="Lee H.H."/>
            <person name="Fong J.Y.H."/>
            <person name="Fok K.M.N."/>
            <person name="Lau S.K.P."/>
            <person name="Woo P.C.Y."/>
        </authorList>
    </citation>
    <scope>NUCLEOTIDE SEQUENCE [LARGE SCALE GENOMIC DNA]</scope>
    <source>
        <strain evidence="5 6">HKU71</strain>
    </source>
</reference>
<keyword evidence="2" id="KW-0663">Pyridoxal phosphate</keyword>
<comment type="cofactor">
    <cofactor evidence="1">
        <name>pyridoxal 5'-phosphate</name>
        <dbReference type="ChEBI" id="CHEBI:597326"/>
    </cofactor>
</comment>
<dbReference type="AlphaFoldDB" id="A0A5C5RFR7"/>
<proteinExistence type="predicted"/>
<dbReference type="PANTHER" id="PTHR48078:SF6">
    <property type="entry name" value="L-THREONINE DEHYDRATASE CATABOLIC TDCB"/>
    <property type="match status" value="1"/>
</dbReference>
<dbReference type="InterPro" id="IPR036052">
    <property type="entry name" value="TrpB-like_PALP_sf"/>
</dbReference>
<dbReference type="InterPro" id="IPR050147">
    <property type="entry name" value="Ser/Thr_Dehydratase"/>
</dbReference>
<dbReference type="GO" id="GO:0004794">
    <property type="term" value="F:threonine deaminase activity"/>
    <property type="evidence" value="ECO:0007669"/>
    <property type="project" value="TreeGrafter"/>
</dbReference>
<keyword evidence="6" id="KW-1185">Reference proteome</keyword>
<dbReference type="RefSeq" id="WP_146559303.1">
    <property type="nucleotide sequence ID" value="NZ_VIGW01000001.1"/>
</dbReference>